<evidence type="ECO:0000256" key="1">
    <source>
        <dbReference type="ARBA" id="ARBA00022485"/>
    </source>
</evidence>
<reference evidence="9" key="1">
    <citation type="submission" date="2024-01" db="EMBL/GenBank/DDBJ databases">
        <title>Roseobacter fucihabitans sp. nov., isolated from the brown alga Fucus spiralis.</title>
        <authorList>
            <person name="Hahnke S."/>
            <person name="Berger M."/>
            <person name="Schlingloff A."/>
            <person name="Athale I."/>
            <person name="Neumann-Schaal M."/>
            <person name="Adenaya A."/>
            <person name="Poehlein A."/>
            <person name="Daniel R."/>
            <person name="Pertersen J."/>
            <person name="Brinkhoff T."/>
        </authorList>
    </citation>
    <scope>NUCLEOTIDE SEQUENCE [LARGE SCALE GENOMIC DNA]</scope>
    <source>
        <strain evidence="9">B14</strain>
    </source>
</reference>
<gene>
    <name evidence="8" type="ORF">ROLI_011080</name>
</gene>
<feature type="domain" description="Nitrite/Sulfite reductase ferredoxin-like" evidence="7">
    <location>
        <begin position="17"/>
        <end position="81"/>
    </location>
</feature>
<evidence type="ECO:0000313" key="9">
    <source>
        <dbReference type="Proteomes" id="UP001318682"/>
    </source>
</evidence>
<proteinExistence type="predicted"/>
<sequence length="373" mass="39666">MTAQPTIKGWCPGAYRPMMSGDGLIMRIRPFFARLEAAQVLGLCALAQVHGNGFLDLTNRANIQIRGVQPNGLDDLLAGLGDLDLLDHTPTLETRRNIILTPFWRAGDDSHFLYNALTGSLCDLPELPAKFGFVIDAGEVPVLGGASGDIRIERGADGLILRADGAAYGHPMTRGTAVAAIHHMAQEFARQRRPEQRRMAAFVSGDDAPGAEVQAAPPVVPGPHPLGVMLGAAFGQLDAAAVSRLMQETGARALRVTPWRLFLLEGVSVPETRDFITCADDPLLHVDACPGAPHCASATVSTRDLARRLAACCTGSLHVSGCAKGCARKSCADITFVGNQGRFDLVRNGHAWDAPEKSGLLPDSLMAELTGRK</sequence>
<dbReference type="Proteomes" id="UP001318682">
    <property type="component" value="Chromosome"/>
</dbReference>
<dbReference type="InterPro" id="IPR036136">
    <property type="entry name" value="Nit/Sulf_reduc_fer-like_dom_sf"/>
</dbReference>
<keyword evidence="4" id="KW-0560">Oxidoreductase</keyword>
<dbReference type="SUPFAM" id="SSF56014">
    <property type="entry name" value="Nitrite and sulphite reductase 4Fe-4S domain-like"/>
    <property type="match status" value="1"/>
</dbReference>
<keyword evidence="5" id="KW-0408">Iron</keyword>
<dbReference type="PANTHER" id="PTHR32439">
    <property type="entry name" value="FERREDOXIN--NITRITE REDUCTASE, CHLOROPLASTIC"/>
    <property type="match status" value="1"/>
</dbReference>
<keyword evidence="3" id="KW-0479">Metal-binding</keyword>
<dbReference type="RefSeq" id="WP_187431292.1">
    <property type="nucleotide sequence ID" value="NZ_CP143423.1"/>
</dbReference>
<evidence type="ECO:0000256" key="4">
    <source>
        <dbReference type="ARBA" id="ARBA00023002"/>
    </source>
</evidence>
<dbReference type="InterPro" id="IPR045854">
    <property type="entry name" value="NO2/SO3_Rdtase_4Fe4S_sf"/>
</dbReference>
<dbReference type="InterPro" id="IPR051329">
    <property type="entry name" value="NIR_SIR_4Fe-4S"/>
</dbReference>
<dbReference type="InterPro" id="IPR005117">
    <property type="entry name" value="NiRdtase/SiRdtase_haem-b_fer"/>
</dbReference>
<evidence type="ECO:0000256" key="3">
    <source>
        <dbReference type="ARBA" id="ARBA00022723"/>
    </source>
</evidence>
<dbReference type="Gene3D" id="3.30.413.10">
    <property type="entry name" value="Sulfite Reductase Hemoprotein, domain 1"/>
    <property type="match status" value="1"/>
</dbReference>
<dbReference type="EMBL" id="CP143423">
    <property type="protein sequence ID" value="WVX48030.1"/>
    <property type="molecule type" value="Genomic_DNA"/>
</dbReference>
<dbReference type="PROSITE" id="PS00365">
    <property type="entry name" value="NIR_SIR"/>
    <property type="match status" value="1"/>
</dbReference>
<keyword evidence="1" id="KW-0004">4Fe-4S</keyword>
<accession>A0ABZ2BRE5</accession>
<evidence type="ECO:0000256" key="5">
    <source>
        <dbReference type="ARBA" id="ARBA00023004"/>
    </source>
</evidence>
<keyword evidence="6" id="KW-0411">Iron-sulfur</keyword>
<evidence type="ECO:0000256" key="6">
    <source>
        <dbReference type="ARBA" id="ARBA00023014"/>
    </source>
</evidence>
<organism evidence="8 9">
    <name type="scientific">Roseobacter fucihabitans</name>
    <dbReference type="NCBI Taxonomy" id="1537242"/>
    <lineage>
        <taxon>Bacteria</taxon>
        <taxon>Pseudomonadati</taxon>
        <taxon>Pseudomonadota</taxon>
        <taxon>Alphaproteobacteria</taxon>
        <taxon>Rhodobacterales</taxon>
        <taxon>Roseobacteraceae</taxon>
        <taxon>Roseobacter</taxon>
    </lineage>
</organism>
<keyword evidence="9" id="KW-1185">Reference proteome</keyword>
<dbReference type="PANTHER" id="PTHR32439:SF9">
    <property type="entry name" value="BLR3264 PROTEIN"/>
    <property type="match status" value="1"/>
</dbReference>
<name>A0ABZ2BRE5_9RHOB</name>
<dbReference type="InterPro" id="IPR006066">
    <property type="entry name" value="NO2/SO3_Rdtase_FeS/sirohaem_BS"/>
</dbReference>
<evidence type="ECO:0000259" key="7">
    <source>
        <dbReference type="Pfam" id="PF03460"/>
    </source>
</evidence>
<dbReference type="Pfam" id="PF03460">
    <property type="entry name" value="NIR_SIR_ferr"/>
    <property type="match status" value="1"/>
</dbReference>
<evidence type="ECO:0000256" key="2">
    <source>
        <dbReference type="ARBA" id="ARBA00022617"/>
    </source>
</evidence>
<dbReference type="SUPFAM" id="SSF55124">
    <property type="entry name" value="Nitrite/Sulfite reductase N-terminal domain-like"/>
    <property type="match status" value="1"/>
</dbReference>
<dbReference type="Gene3D" id="3.90.480.20">
    <property type="match status" value="1"/>
</dbReference>
<protein>
    <recommendedName>
        <fullName evidence="7">Nitrite/Sulfite reductase ferredoxin-like domain-containing protein</fullName>
    </recommendedName>
</protein>
<evidence type="ECO:0000313" key="8">
    <source>
        <dbReference type="EMBL" id="WVX48030.1"/>
    </source>
</evidence>
<keyword evidence="2" id="KW-0349">Heme</keyword>